<proteinExistence type="predicted"/>
<gene>
    <name evidence="1" type="ORF">J2853_008590</name>
</gene>
<accession>A0ABT9QTP4</accession>
<evidence type="ECO:0000313" key="2">
    <source>
        <dbReference type="Proteomes" id="UP001225356"/>
    </source>
</evidence>
<name>A0ABT9QTP4_9ACTN</name>
<dbReference type="RefSeq" id="WP_307567194.1">
    <property type="nucleotide sequence ID" value="NZ_JAUSQU010000001.1"/>
</dbReference>
<dbReference type="EMBL" id="JAUSQU010000001">
    <property type="protein sequence ID" value="MDP9849379.1"/>
    <property type="molecule type" value="Genomic_DNA"/>
</dbReference>
<reference evidence="1 2" key="1">
    <citation type="submission" date="2023-07" db="EMBL/GenBank/DDBJ databases">
        <title>Sequencing the genomes of 1000 actinobacteria strains.</title>
        <authorList>
            <person name="Klenk H.-P."/>
        </authorList>
    </citation>
    <scope>NUCLEOTIDE SEQUENCE [LARGE SCALE GENOMIC DNA]</scope>
    <source>
        <strain evidence="1 2">DSM 46740</strain>
    </source>
</reference>
<keyword evidence="2" id="KW-1185">Reference proteome</keyword>
<sequence>MPDADIYFTTLDRCRTAVGDGAKDFEALIGGEGRYPAKATDSLILSGPTGSGAAAGPSAMTAASIALAKVIDSVENSIADEGDKAAKKLLETERALDEVETNIRKADKAGEV</sequence>
<comment type="caution">
    <text evidence="1">The sequence shown here is derived from an EMBL/GenBank/DDBJ whole genome shotgun (WGS) entry which is preliminary data.</text>
</comment>
<evidence type="ECO:0000313" key="1">
    <source>
        <dbReference type="EMBL" id="MDP9849379.1"/>
    </source>
</evidence>
<dbReference type="Proteomes" id="UP001225356">
    <property type="component" value="Unassembled WGS sequence"/>
</dbReference>
<evidence type="ECO:0008006" key="3">
    <source>
        <dbReference type="Google" id="ProtNLM"/>
    </source>
</evidence>
<organism evidence="1 2">
    <name type="scientific">Streptosporangium lutulentum</name>
    <dbReference type="NCBI Taxonomy" id="1461250"/>
    <lineage>
        <taxon>Bacteria</taxon>
        <taxon>Bacillati</taxon>
        <taxon>Actinomycetota</taxon>
        <taxon>Actinomycetes</taxon>
        <taxon>Streptosporangiales</taxon>
        <taxon>Streptosporangiaceae</taxon>
        <taxon>Streptosporangium</taxon>
    </lineage>
</organism>
<protein>
    <recommendedName>
        <fullName evidence="3">Excreted virulence factor EspC, type VII ESX diderm</fullName>
    </recommendedName>
</protein>